<dbReference type="NCBIfam" id="TIGR01891">
    <property type="entry name" value="amidohydrolases"/>
    <property type="match status" value="1"/>
</dbReference>
<comment type="cofactor">
    <cofactor evidence="3">
        <name>Mn(2+)</name>
        <dbReference type="ChEBI" id="CHEBI:29035"/>
    </cofactor>
    <text evidence="3">The Mn(2+) ion enhances activity.</text>
</comment>
<dbReference type="Pfam" id="PF07687">
    <property type="entry name" value="M20_dimer"/>
    <property type="match status" value="1"/>
</dbReference>
<dbReference type="Pfam" id="PF01546">
    <property type="entry name" value="Peptidase_M20"/>
    <property type="match status" value="1"/>
</dbReference>
<name>A0A7Y0Q2J4_9FIRM</name>
<feature type="domain" description="Peptidase M20 dimerisation" evidence="4">
    <location>
        <begin position="177"/>
        <end position="272"/>
    </location>
</feature>
<dbReference type="InterPro" id="IPR017439">
    <property type="entry name" value="Amidohydrolase"/>
</dbReference>
<comment type="caution">
    <text evidence="5">The sequence shown here is derived from an EMBL/GenBank/DDBJ whole genome shotgun (WGS) entry which is preliminary data.</text>
</comment>
<feature type="binding site" evidence="3">
    <location>
        <position position="348"/>
    </location>
    <ligand>
        <name>Mn(2+)</name>
        <dbReference type="ChEBI" id="CHEBI:29035"/>
        <label>2</label>
    </ligand>
</feature>
<dbReference type="PANTHER" id="PTHR11014:SF63">
    <property type="entry name" value="METALLOPEPTIDASE, PUTATIVE (AFU_ORTHOLOGUE AFUA_6G09600)-RELATED"/>
    <property type="match status" value="1"/>
</dbReference>
<evidence type="ECO:0000256" key="3">
    <source>
        <dbReference type="PIRSR" id="PIRSR005962-1"/>
    </source>
</evidence>
<feature type="binding site" evidence="3">
    <location>
        <position position="128"/>
    </location>
    <ligand>
        <name>Mn(2+)</name>
        <dbReference type="ChEBI" id="CHEBI:29035"/>
        <label>2</label>
    </ligand>
</feature>
<evidence type="ECO:0000259" key="4">
    <source>
        <dbReference type="Pfam" id="PF07687"/>
    </source>
</evidence>
<dbReference type="InterPro" id="IPR036264">
    <property type="entry name" value="Bact_exopeptidase_dim_dom"/>
</dbReference>
<accession>A0A7Y0Q2J4</accession>
<dbReference type="SUPFAM" id="SSF53187">
    <property type="entry name" value="Zn-dependent exopeptidases"/>
    <property type="match status" value="1"/>
</dbReference>
<feature type="binding site" evidence="3">
    <location>
        <position position="95"/>
    </location>
    <ligand>
        <name>Mn(2+)</name>
        <dbReference type="ChEBI" id="CHEBI:29035"/>
        <label>2</label>
    </ligand>
</feature>
<feature type="binding site" evidence="3">
    <location>
        <position position="153"/>
    </location>
    <ligand>
        <name>Mn(2+)</name>
        <dbReference type="ChEBI" id="CHEBI:29035"/>
        <label>2</label>
    </ligand>
</feature>
<keyword evidence="3" id="KW-0479">Metal-binding</keyword>
<dbReference type="RefSeq" id="WP_169097861.1">
    <property type="nucleotide sequence ID" value="NZ_JABBVZ010000015.1"/>
</dbReference>
<dbReference type="EMBL" id="JABBVZ010000015">
    <property type="protein sequence ID" value="NMP21976.1"/>
    <property type="molecule type" value="Genomic_DNA"/>
</dbReference>
<dbReference type="InterPro" id="IPR011650">
    <property type="entry name" value="Peptidase_M20_dimer"/>
</dbReference>
<comment type="similarity">
    <text evidence="1">Belongs to the peptidase M20 family.</text>
</comment>
<dbReference type="SUPFAM" id="SSF55031">
    <property type="entry name" value="Bacterial exopeptidase dimerisation domain"/>
    <property type="match status" value="1"/>
</dbReference>
<dbReference type="Proteomes" id="UP000533476">
    <property type="component" value="Unassembled WGS sequence"/>
</dbReference>
<keyword evidence="2 5" id="KW-0378">Hydrolase</keyword>
<dbReference type="PIRSF" id="PIRSF005962">
    <property type="entry name" value="Pept_M20D_amidohydro"/>
    <property type="match status" value="1"/>
</dbReference>
<dbReference type="GO" id="GO:0046872">
    <property type="term" value="F:metal ion binding"/>
    <property type="evidence" value="ECO:0007669"/>
    <property type="project" value="UniProtKB-KW"/>
</dbReference>
<protein>
    <submittedName>
        <fullName evidence="5">Amidohydrolase</fullName>
    </submittedName>
</protein>
<dbReference type="Gene3D" id="3.30.70.360">
    <property type="match status" value="1"/>
</dbReference>
<evidence type="ECO:0000313" key="5">
    <source>
        <dbReference type="EMBL" id="NMP21976.1"/>
    </source>
</evidence>
<feature type="binding site" evidence="3">
    <location>
        <position position="93"/>
    </location>
    <ligand>
        <name>Mn(2+)</name>
        <dbReference type="ChEBI" id="CHEBI:29035"/>
        <label>2</label>
    </ligand>
</feature>
<evidence type="ECO:0000256" key="1">
    <source>
        <dbReference type="ARBA" id="ARBA00006153"/>
    </source>
</evidence>
<organism evidence="5 6">
    <name type="scientific">Sulfobacillus harzensis</name>
    <dbReference type="NCBI Taxonomy" id="2729629"/>
    <lineage>
        <taxon>Bacteria</taxon>
        <taxon>Bacillati</taxon>
        <taxon>Bacillota</taxon>
        <taxon>Clostridia</taxon>
        <taxon>Eubacteriales</taxon>
        <taxon>Clostridiales Family XVII. Incertae Sedis</taxon>
        <taxon>Sulfobacillus</taxon>
    </lineage>
</organism>
<dbReference type="PANTHER" id="PTHR11014">
    <property type="entry name" value="PEPTIDASE M20 FAMILY MEMBER"/>
    <property type="match status" value="1"/>
</dbReference>
<gene>
    <name evidence="5" type="ORF">HIJ39_06370</name>
</gene>
<dbReference type="Gene3D" id="3.40.630.10">
    <property type="entry name" value="Zn peptidases"/>
    <property type="match status" value="1"/>
</dbReference>
<evidence type="ECO:0000313" key="6">
    <source>
        <dbReference type="Proteomes" id="UP000533476"/>
    </source>
</evidence>
<sequence length="372" mass="40617">MSWDENVVRYRRDLHRIPELGFQEHKTQAYLMERLTRLGLEPKPMGSTGLIADIVGRGPGPAIAIRADMDGLPLPEETELSFSSEHPGVMHACGHDGHMAIVLALAERLVEERRFDGTVRILFQPAEELPPGGALPMIEGGALEGIDEIYGLHLWASAPVGTVELRSGPMMANADLFTIRVKGLGGHGSAPQQTKDAVLIASQIVVNLQTIVSRRVRPFEPVVVTCGTIQGGHTFNIIAESAQVTGTVRTFSRSVQEQVIAEIRRMAERTAALYDASAEVEYVKGYPAVINHERQAGAWAEKLRGVVEVIEPEPDMGGEDFAYYLQHRPGAFLFVGAGQDQGESPPHHSPHFLINERALPIGAEVLYRAIHA</sequence>
<reference evidence="5 6" key="1">
    <citation type="submission" date="2020-04" db="EMBL/GenBank/DDBJ databases">
        <authorList>
            <person name="Zhang R."/>
            <person name="Schippers A."/>
        </authorList>
    </citation>
    <scope>NUCLEOTIDE SEQUENCE [LARGE SCALE GENOMIC DNA]</scope>
    <source>
        <strain evidence="5 6">DSM 109850</strain>
    </source>
</reference>
<keyword evidence="3" id="KW-0464">Manganese</keyword>
<evidence type="ECO:0000256" key="2">
    <source>
        <dbReference type="ARBA" id="ARBA00022801"/>
    </source>
</evidence>
<proteinExistence type="inferred from homology"/>
<dbReference type="GO" id="GO:0016787">
    <property type="term" value="F:hydrolase activity"/>
    <property type="evidence" value="ECO:0007669"/>
    <property type="project" value="UniProtKB-KW"/>
</dbReference>
<keyword evidence="6" id="KW-1185">Reference proteome</keyword>
<dbReference type="FunFam" id="3.30.70.360:FF:000014">
    <property type="entry name" value="N-acyl-L-amino acid amidohydrolase"/>
    <property type="match status" value="1"/>
</dbReference>
<dbReference type="AlphaFoldDB" id="A0A7Y0Q2J4"/>
<dbReference type="InterPro" id="IPR002933">
    <property type="entry name" value="Peptidase_M20"/>
</dbReference>